<evidence type="ECO:0000256" key="1">
    <source>
        <dbReference type="SAM" id="MobiDB-lite"/>
    </source>
</evidence>
<sequence>MLNILRLLAASQPSTPVKTEPPPALLGNVPVPTSLSANSADEIGVGGGGGGGGIGGGALGGGGGGIGGGGGGGGGGGDTTRFLNASGPLLTPGGLAGFPHPMEHEAAFRAAMAQGALPFPAIYPGLHPAVCFNYKCT</sequence>
<dbReference type="WBParaSite" id="sdigi.contig86.g3975.t1">
    <property type="protein sequence ID" value="sdigi.contig86.g3975.t1"/>
    <property type="gene ID" value="sdigi.contig86.g3975"/>
</dbReference>
<feature type="region of interest" description="Disordered" evidence="1">
    <location>
        <begin position="65"/>
        <end position="86"/>
    </location>
</feature>
<dbReference type="Proteomes" id="UP000887581">
    <property type="component" value="Unplaced"/>
</dbReference>
<organism evidence="2 3">
    <name type="scientific">Setaria digitata</name>
    <dbReference type="NCBI Taxonomy" id="48799"/>
    <lineage>
        <taxon>Eukaryota</taxon>
        <taxon>Metazoa</taxon>
        <taxon>Ecdysozoa</taxon>
        <taxon>Nematoda</taxon>
        <taxon>Chromadorea</taxon>
        <taxon>Rhabditida</taxon>
        <taxon>Spirurina</taxon>
        <taxon>Spiruromorpha</taxon>
        <taxon>Filarioidea</taxon>
        <taxon>Setariidae</taxon>
        <taxon>Setaria</taxon>
    </lineage>
</organism>
<dbReference type="AlphaFoldDB" id="A0A915Q5Z5"/>
<evidence type="ECO:0000313" key="3">
    <source>
        <dbReference type="WBParaSite" id="sdigi.contig86.g3975.t1"/>
    </source>
</evidence>
<keyword evidence="2" id="KW-1185">Reference proteome</keyword>
<protein>
    <submittedName>
        <fullName evidence="3">Uncharacterized protein</fullName>
    </submittedName>
</protein>
<proteinExistence type="predicted"/>
<reference evidence="3" key="1">
    <citation type="submission" date="2022-11" db="UniProtKB">
        <authorList>
            <consortium name="WormBaseParasite"/>
        </authorList>
    </citation>
    <scope>IDENTIFICATION</scope>
</reference>
<name>A0A915Q5Z5_9BILA</name>
<evidence type="ECO:0000313" key="2">
    <source>
        <dbReference type="Proteomes" id="UP000887581"/>
    </source>
</evidence>
<feature type="compositionally biased region" description="Gly residues" evidence="1">
    <location>
        <begin position="65"/>
        <end position="78"/>
    </location>
</feature>
<accession>A0A915Q5Z5</accession>